<organism evidence="2 3">
    <name type="scientific">Dyadobacter frigoris</name>
    <dbReference type="NCBI Taxonomy" id="2576211"/>
    <lineage>
        <taxon>Bacteria</taxon>
        <taxon>Pseudomonadati</taxon>
        <taxon>Bacteroidota</taxon>
        <taxon>Cytophagia</taxon>
        <taxon>Cytophagales</taxon>
        <taxon>Spirosomataceae</taxon>
        <taxon>Dyadobacter</taxon>
    </lineage>
</organism>
<protein>
    <recommendedName>
        <fullName evidence="4">DUF481 domain-containing protein</fullName>
    </recommendedName>
</protein>
<keyword evidence="3" id="KW-1185">Reference proteome</keyword>
<dbReference type="OrthoDB" id="943345at2"/>
<feature type="signal peptide" evidence="1">
    <location>
        <begin position="1"/>
        <end position="18"/>
    </location>
</feature>
<dbReference type="RefSeq" id="WP_137338057.1">
    <property type="nucleotide sequence ID" value="NZ_BSQH01000001.1"/>
</dbReference>
<comment type="caution">
    <text evidence="2">The sequence shown here is derived from an EMBL/GenBank/DDBJ whole genome shotgun (WGS) entry which is preliminary data.</text>
</comment>
<evidence type="ECO:0008006" key="4">
    <source>
        <dbReference type="Google" id="ProtNLM"/>
    </source>
</evidence>
<sequence>MKVLSPLIILFLSHTLNAQTNQSQLNKYASITGGFSKHGSGDMRGISENITFGKYFHKKLSWTTALGATIHDGSYRITSIQADGNVMDHSYRYTAGGLQISGGIAYSFMRGKRNEFGIRASAILRYQSSSYFDKLIIIFDPKTTSLPYPATYIFNSTPQKTYAVGGSPELFYNHSLGKSFFLGTTANFQADTNGDVITNLSLSVGKRFN</sequence>
<dbReference type="Proteomes" id="UP000304900">
    <property type="component" value="Unassembled WGS sequence"/>
</dbReference>
<proteinExistence type="predicted"/>
<name>A0A4U6DGI9_9BACT</name>
<evidence type="ECO:0000313" key="2">
    <source>
        <dbReference type="EMBL" id="TKT93764.1"/>
    </source>
</evidence>
<evidence type="ECO:0000313" key="3">
    <source>
        <dbReference type="Proteomes" id="UP000304900"/>
    </source>
</evidence>
<gene>
    <name evidence="2" type="ORF">FDK13_00700</name>
</gene>
<dbReference type="AlphaFoldDB" id="A0A4U6DGI9"/>
<keyword evidence="1" id="KW-0732">Signal</keyword>
<accession>A0A4U6DGI9</accession>
<reference evidence="2 3" key="1">
    <citation type="submission" date="2019-05" db="EMBL/GenBank/DDBJ databases">
        <title>Dyadobacter AR-3-8 sp. nov., isolated from arctic soil.</title>
        <authorList>
            <person name="Chaudhary D.K."/>
        </authorList>
    </citation>
    <scope>NUCLEOTIDE SEQUENCE [LARGE SCALE GENOMIC DNA]</scope>
    <source>
        <strain evidence="2 3">AR-3-8</strain>
    </source>
</reference>
<evidence type="ECO:0000256" key="1">
    <source>
        <dbReference type="SAM" id="SignalP"/>
    </source>
</evidence>
<feature type="chain" id="PRO_5020211714" description="DUF481 domain-containing protein" evidence="1">
    <location>
        <begin position="19"/>
        <end position="209"/>
    </location>
</feature>
<dbReference type="EMBL" id="SZVO01000001">
    <property type="protein sequence ID" value="TKT93764.1"/>
    <property type="molecule type" value="Genomic_DNA"/>
</dbReference>